<dbReference type="Proteomes" id="UP001501676">
    <property type="component" value="Unassembled WGS sequence"/>
</dbReference>
<name>A0ABP6T5Y3_9ACTN</name>
<protein>
    <recommendedName>
        <fullName evidence="2">beta-galactosidase</fullName>
        <ecNumber evidence="2">3.2.1.23</ecNumber>
    </recommendedName>
</protein>
<evidence type="ECO:0000256" key="4">
    <source>
        <dbReference type="ARBA" id="ARBA00023295"/>
    </source>
</evidence>
<reference evidence="7" key="1">
    <citation type="journal article" date="2019" name="Int. J. Syst. Evol. Microbiol.">
        <title>The Global Catalogue of Microorganisms (GCM) 10K type strain sequencing project: providing services to taxonomists for standard genome sequencing and annotation.</title>
        <authorList>
            <consortium name="The Broad Institute Genomics Platform"/>
            <consortium name="The Broad Institute Genome Sequencing Center for Infectious Disease"/>
            <person name="Wu L."/>
            <person name="Ma J."/>
        </authorList>
    </citation>
    <scope>NUCLEOTIDE SEQUENCE [LARGE SCALE GENOMIC DNA]</scope>
    <source>
        <strain evidence="7">JCM 9458</strain>
    </source>
</reference>
<comment type="catalytic activity">
    <reaction evidence="1">
        <text>Hydrolysis of terminal non-reducing beta-D-galactose residues in beta-D-galactosides.</text>
        <dbReference type="EC" id="3.2.1.23"/>
    </reaction>
</comment>
<evidence type="ECO:0000256" key="2">
    <source>
        <dbReference type="ARBA" id="ARBA00012756"/>
    </source>
</evidence>
<evidence type="ECO:0000256" key="3">
    <source>
        <dbReference type="ARBA" id="ARBA00022801"/>
    </source>
</evidence>
<feature type="domain" description="Beta galactosidase small chain/" evidence="5">
    <location>
        <begin position="2"/>
        <end position="249"/>
    </location>
</feature>
<dbReference type="Pfam" id="PF02929">
    <property type="entry name" value="Bgal_small_N"/>
    <property type="match status" value="1"/>
</dbReference>
<evidence type="ECO:0000313" key="6">
    <source>
        <dbReference type="EMBL" id="GAA3393282.1"/>
    </source>
</evidence>
<dbReference type="InterPro" id="IPR011013">
    <property type="entry name" value="Gal_mutarotase_sf_dom"/>
</dbReference>
<dbReference type="SMART" id="SM01038">
    <property type="entry name" value="Bgal_small_N"/>
    <property type="match status" value="1"/>
</dbReference>
<evidence type="ECO:0000256" key="1">
    <source>
        <dbReference type="ARBA" id="ARBA00001412"/>
    </source>
</evidence>
<gene>
    <name evidence="6" type="ORF">GCM10020369_58220</name>
</gene>
<organism evidence="6 7">
    <name type="scientific">Cryptosporangium minutisporangium</name>
    <dbReference type="NCBI Taxonomy" id="113569"/>
    <lineage>
        <taxon>Bacteria</taxon>
        <taxon>Bacillati</taxon>
        <taxon>Actinomycetota</taxon>
        <taxon>Actinomycetes</taxon>
        <taxon>Cryptosporangiales</taxon>
        <taxon>Cryptosporangiaceae</taxon>
        <taxon>Cryptosporangium</taxon>
    </lineage>
</organism>
<dbReference type="Gene3D" id="2.70.98.10">
    <property type="match status" value="1"/>
</dbReference>
<keyword evidence="3" id="KW-0378">Hydrolase</keyword>
<dbReference type="EMBL" id="BAAAYN010000042">
    <property type="protein sequence ID" value="GAA3393282.1"/>
    <property type="molecule type" value="Genomic_DNA"/>
</dbReference>
<evidence type="ECO:0000259" key="5">
    <source>
        <dbReference type="SMART" id="SM01038"/>
    </source>
</evidence>
<sequence>MNATGLVEHPLLAEPPRLSLWRPMTDNDGSSALDSRFIRSGFFRLTPQRVDITRDGESTIVSIDYATAWGDTIEHRQIVTQVAHGDYVFDERVRLPEGTRDGLSVGIGFRLVDGFERAEWVGLGPWENYPDRRKSALFGRWNSSVDDLAVRYVVPQGNGARGDVDHAVLTGPAGTAVVDSAHPLHLTVSRYSADQLEQAAHWWELPSSTATYVNLDIAQRGVGTALLGPDTRPPFRLSGEVYQWKWRLALVTHAGAGQKDGRSCSSGWVRRFPG</sequence>
<dbReference type="InterPro" id="IPR004199">
    <property type="entry name" value="B-gal_small/dom_5"/>
</dbReference>
<dbReference type="InterPro" id="IPR014718">
    <property type="entry name" value="GH-type_carb-bd"/>
</dbReference>
<dbReference type="InterPro" id="IPR050347">
    <property type="entry name" value="Bact_Beta-galactosidase"/>
</dbReference>
<dbReference type="EC" id="3.2.1.23" evidence="2"/>
<keyword evidence="4" id="KW-0326">Glycosidase</keyword>
<accession>A0ABP6T5Y3</accession>
<dbReference type="RefSeq" id="WP_345731442.1">
    <property type="nucleotide sequence ID" value="NZ_BAAAYN010000042.1"/>
</dbReference>
<keyword evidence="7" id="KW-1185">Reference proteome</keyword>
<dbReference type="SUPFAM" id="SSF74650">
    <property type="entry name" value="Galactose mutarotase-like"/>
    <property type="match status" value="1"/>
</dbReference>
<dbReference type="PANTHER" id="PTHR46323:SF2">
    <property type="entry name" value="BETA-GALACTOSIDASE"/>
    <property type="match status" value="1"/>
</dbReference>
<dbReference type="PANTHER" id="PTHR46323">
    <property type="entry name" value="BETA-GALACTOSIDASE"/>
    <property type="match status" value="1"/>
</dbReference>
<proteinExistence type="predicted"/>
<evidence type="ECO:0000313" key="7">
    <source>
        <dbReference type="Proteomes" id="UP001501676"/>
    </source>
</evidence>
<comment type="caution">
    <text evidence="6">The sequence shown here is derived from an EMBL/GenBank/DDBJ whole genome shotgun (WGS) entry which is preliminary data.</text>
</comment>